<dbReference type="SUPFAM" id="SSF55785">
    <property type="entry name" value="PYP-like sensor domain (PAS domain)"/>
    <property type="match status" value="1"/>
</dbReference>
<dbReference type="InterPro" id="IPR000014">
    <property type="entry name" value="PAS"/>
</dbReference>
<evidence type="ECO:0000313" key="21">
    <source>
        <dbReference type="Proteomes" id="UP000230066"/>
    </source>
</evidence>
<keyword evidence="11" id="KW-0406">Ion transport</keyword>
<dbReference type="InterPro" id="IPR005821">
    <property type="entry name" value="Ion_trans_dom"/>
</dbReference>
<dbReference type="GO" id="GO:0008076">
    <property type="term" value="C:voltage-gated potassium channel complex"/>
    <property type="evidence" value="ECO:0007669"/>
    <property type="project" value="TreeGrafter"/>
</dbReference>
<dbReference type="CDD" id="cd00038">
    <property type="entry name" value="CAP_ED"/>
    <property type="match status" value="1"/>
</dbReference>
<keyword evidence="5 17" id="KW-0812">Transmembrane</keyword>
<evidence type="ECO:0000256" key="1">
    <source>
        <dbReference type="ARBA" id="ARBA00004141"/>
    </source>
</evidence>
<proteinExistence type="predicted"/>
<reference evidence="20" key="1">
    <citation type="submission" date="2019-03" db="EMBL/GenBank/DDBJ databases">
        <title>Improved annotation for the trematode Fasciola hepatica.</title>
        <authorList>
            <person name="Choi Y.-J."/>
            <person name="Martin J."/>
            <person name="Mitreva M."/>
        </authorList>
    </citation>
    <scope>NUCLEOTIDE SEQUENCE [LARGE SCALE GENOMIC DNA]</scope>
</reference>
<dbReference type="PANTHER" id="PTHR10217">
    <property type="entry name" value="VOLTAGE AND LIGAND GATED POTASSIUM CHANNEL"/>
    <property type="match status" value="1"/>
</dbReference>
<evidence type="ECO:0000313" key="20">
    <source>
        <dbReference type="EMBL" id="THD24142.1"/>
    </source>
</evidence>
<evidence type="ECO:0000256" key="12">
    <source>
        <dbReference type="ARBA" id="ARBA00023136"/>
    </source>
</evidence>
<feature type="region of interest" description="Disordered" evidence="16">
    <location>
        <begin position="181"/>
        <end position="200"/>
    </location>
</feature>
<accession>A0A4E0RYT5</accession>
<keyword evidence="7" id="KW-0112">Calmodulin-binding</keyword>
<dbReference type="InterPro" id="IPR003949">
    <property type="entry name" value="K_chnl_volt-dep_EAG"/>
</dbReference>
<dbReference type="Pfam" id="PF00520">
    <property type="entry name" value="Ion_trans"/>
    <property type="match status" value="1"/>
</dbReference>
<dbReference type="SMART" id="SM00086">
    <property type="entry name" value="PAC"/>
    <property type="match status" value="1"/>
</dbReference>
<dbReference type="FunFam" id="3.30.450.20:FF:000001">
    <property type="entry name" value="Potassium voltage-gated channel subfamily H member 7"/>
    <property type="match status" value="1"/>
</dbReference>
<dbReference type="PROSITE" id="PS50113">
    <property type="entry name" value="PAC"/>
    <property type="match status" value="1"/>
</dbReference>
<evidence type="ECO:0000256" key="3">
    <source>
        <dbReference type="ARBA" id="ARBA00022538"/>
    </source>
</evidence>
<feature type="transmembrane region" description="Helical" evidence="17">
    <location>
        <begin position="694"/>
        <end position="714"/>
    </location>
</feature>
<dbReference type="GO" id="GO:0005249">
    <property type="term" value="F:voltage-gated potassium channel activity"/>
    <property type="evidence" value="ECO:0007669"/>
    <property type="project" value="InterPro"/>
</dbReference>
<dbReference type="PRINTS" id="PR01463">
    <property type="entry name" value="EAGCHANLFMLY"/>
</dbReference>
<evidence type="ECO:0000256" key="9">
    <source>
        <dbReference type="ARBA" id="ARBA00022958"/>
    </source>
</evidence>
<dbReference type="NCBIfam" id="TIGR00229">
    <property type="entry name" value="sensory_box"/>
    <property type="match status" value="1"/>
</dbReference>
<dbReference type="EMBL" id="JXXN02001758">
    <property type="protein sequence ID" value="THD24142.1"/>
    <property type="molecule type" value="Genomic_DNA"/>
</dbReference>
<keyword evidence="3" id="KW-0633">Potassium transport</keyword>
<evidence type="ECO:0000259" key="18">
    <source>
        <dbReference type="PROSITE" id="PS50042"/>
    </source>
</evidence>
<dbReference type="InterPro" id="IPR000700">
    <property type="entry name" value="PAS-assoc_C"/>
</dbReference>
<evidence type="ECO:0000256" key="5">
    <source>
        <dbReference type="ARBA" id="ARBA00022692"/>
    </source>
</evidence>
<dbReference type="Proteomes" id="UP000230066">
    <property type="component" value="Unassembled WGS sequence"/>
</dbReference>
<feature type="domain" description="PAC" evidence="19">
    <location>
        <begin position="93"/>
        <end position="145"/>
    </location>
</feature>
<dbReference type="GO" id="GO:0042391">
    <property type="term" value="P:regulation of membrane potential"/>
    <property type="evidence" value="ECO:0007669"/>
    <property type="project" value="TreeGrafter"/>
</dbReference>
<dbReference type="InterPro" id="IPR035965">
    <property type="entry name" value="PAS-like_dom_sf"/>
</dbReference>
<dbReference type="AlphaFoldDB" id="A0A4E0RYT5"/>
<dbReference type="Gene3D" id="2.60.120.10">
    <property type="entry name" value="Jelly Rolls"/>
    <property type="match status" value="1"/>
</dbReference>
<feature type="transmembrane region" description="Helical" evidence="17">
    <location>
        <begin position="663"/>
        <end position="682"/>
    </location>
</feature>
<evidence type="ECO:0000256" key="16">
    <source>
        <dbReference type="SAM" id="MobiDB-lite"/>
    </source>
</evidence>
<organism evidence="20 21">
    <name type="scientific">Fasciola hepatica</name>
    <name type="common">Liver fluke</name>
    <dbReference type="NCBI Taxonomy" id="6192"/>
    <lineage>
        <taxon>Eukaryota</taxon>
        <taxon>Metazoa</taxon>
        <taxon>Spiralia</taxon>
        <taxon>Lophotrochozoa</taxon>
        <taxon>Platyhelminthes</taxon>
        <taxon>Trematoda</taxon>
        <taxon>Digenea</taxon>
        <taxon>Plagiorchiida</taxon>
        <taxon>Echinostomata</taxon>
        <taxon>Echinostomatoidea</taxon>
        <taxon>Fasciolidae</taxon>
        <taxon>Fasciola</taxon>
    </lineage>
</organism>
<evidence type="ECO:0000259" key="19">
    <source>
        <dbReference type="PROSITE" id="PS50113"/>
    </source>
</evidence>
<dbReference type="Pfam" id="PF13426">
    <property type="entry name" value="PAS_9"/>
    <property type="match status" value="1"/>
</dbReference>
<feature type="compositionally biased region" description="Polar residues" evidence="16">
    <location>
        <begin position="983"/>
        <end position="1014"/>
    </location>
</feature>
<keyword evidence="14" id="KW-0407">Ion channel</keyword>
<dbReference type="Gene3D" id="1.10.1200.260">
    <property type="match status" value="1"/>
</dbReference>
<keyword evidence="6" id="KW-0631">Potassium channel</keyword>
<evidence type="ECO:0000256" key="7">
    <source>
        <dbReference type="ARBA" id="ARBA00022860"/>
    </source>
</evidence>
<dbReference type="CDD" id="cd00130">
    <property type="entry name" value="PAS"/>
    <property type="match status" value="1"/>
</dbReference>
<feature type="domain" description="Cyclic nucleotide-binding" evidence="18">
    <location>
        <begin position="797"/>
        <end position="897"/>
    </location>
</feature>
<dbReference type="Pfam" id="PF00027">
    <property type="entry name" value="cNMP_binding"/>
    <property type="match status" value="1"/>
</dbReference>
<evidence type="ECO:0000256" key="17">
    <source>
        <dbReference type="SAM" id="Phobius"/>
    </source>
</evidence>
<evidence type="ECO:0000256" key="15">
    <source>
        <dbReference type="ARBA" id="ARBA00034430"/>
    </source>
</evidence>
<keyword evidence="4" id="KW-0597">Phosphoprotein</keyword>
<gene>
    <name evidence="20" type="ORF">D915_005216</name>
</gene>
<evidence type="ECO:0000256" key="14">
    <source>
        <dbReference type="ARBA" id="ARBA00023303"/>
    </source>
</evidence>
<keyword evidence="21" id="KW-1185">Reference proteome</keyword>
<dbReference type="Gene3D" id="1.10.287.70">
    <property type="match status" value="1"/>
</dbReference>
<dbReference type="PROSITE" id="PS50042">
    <property type="entry name" value="CNMP_BINDING_3"/>
    <property type="match status" value="1"/>
</dbReference>
<evidence type="ECO:0000256" key="4">
    <source>
        <dbReference type="ARBA" id="ARBA00022553"/>
    </source>
</evidence>
<dbReference type="Gene3D" id="3.30.450.20">
    <property type="entry name" value="PAS domain"/>
    <property type="match status" value="1"/>
</dbReference>
<dbReference type="GO" id="GO:0005516">
    <property type="term" value="F:calmodulin binding"/>
    <property type="evidence" value="ECO:0007669"/>
    <property type="project" value="UniProtKB-KW"/>
</dbReference>
<feature type="transmembrane region" description="Helical" evidence="17">
    <location>
        <begin position="382"/>
        <end position="404"/>
    </location>
</feature>
<dbReference type="InterPro" id="IPR000595">
    <property type="entry name" value="cNMP-bd_dom"/>
</dbReference>
<dbReference type="SMART" id="SM00100">
    <property type="entry name" value="cNMP"/>
    <property type="match status" value="1"/>
</dbReference>
<evidence type="ECO:0000256" key="2">
    <source>
        <dbReference type="ARBA" id="ARBA00022448"/>
    </source>
</evidence>
<evidence type="ECO:0000256" key="13">
    <source>
        <dbReference type="ARBA" id="ARBA00023180"/>
    </source>
</evidence>
<dbReference type="PANTHER" id="PTHR10217:SF435">
    <property type="entry name" value="POTASSIUM VOLTAGE-GATED CHANNEL PROTEIN EAG"/>
    <property type="match status" value="1"/>
</dbReference>
<evidence type="ECO:0000256" key="6">
    <source>
        <dbReference type="ARBA" id="ARBA00022826"/>
    </source>
</evidence>
<dbReference type="SUPFAM" id="SSF81324">
    <property type="entry name" value="Voltage-gated potassium channels"/>
    <property type="match status" value="1"/>
</dbReference>
<keyword evidence="12 17" id="KW-0472">Membrane</keyword>
<feature type="compositionally biased region" description="Polar residues" evidence="16">
    <location>
        <begin position="1022"/>
        <end position="1062"/>
    </location>
</feature>
<comment type="subcellular location">
    <subcellularLocation>
        <location evidence="1">Membrane</location>
        <topology evidence="1">Multi-pass membrane protein</topology>
    </subcellularLocation>
</comment>
<keyword evidence="10 17" id="KW-1133">Transmembrane helix</keyword>
<dbReference type="InterPro" id="IPR018490">
    <property type="entry name" value="cNMP-bd_dom_sf"/>
</dbReference>
<dbReference type="InterPro" id="IPR003938">
    <property type="entry name" value="K_chnl_volt-dep_EAG/ELK/ERG"/>
</dbReference>
<comment type="caution">
    <text evidence="20">The sequence shown here is derived from an EMBL/GenBank/DDBJ whole genome shotgun (WGS) entry which is preliminary data.</text>
</comment>
<dbReference type="InterPro" id="IPR014710">
    <property type="entry name" value="RmlC-like_jellyroll"/>
</dbReference>
<dbReference type="FunFam" id="2.60.120.10:FF:000222">
    <property type="entry name" value="Predicted protein"/>
    <property type="match status" value="1"/>
</dbReference>
<evidence type="ECO:0000256" key="8">
    <source>
        <dbReference type="ARBA" id="ARBA00022882"/>
    </source>
</evidence>
<sequence>MFTTRRGLLAPQNTFLETVLRRCDGPNSCFLLANARILDFPIVYASAGFAKLTGFSRVEVLQKAGLCPFLHGPQTNRAAIDAMEKAFKEQKPEQSELILYRKNLSARWVFLRLVPIINEQDSVVLFLLTFRDVTAYRQPVEDDLVAASALGAFAAASDPGSSWGRFARLVFSMVRQRVGSVTERDDGDETTAGDVNTNSRAETTNKAVETNSVITDQENSESNQSKCATVLQRKRDSLPATCDAGEVNSDQRLRPNTTIPERSKSECFKITDRTNFYELQKLEEAMCRADDIEAPFPPQKRSVLRRMFRTRSNVVHTSVSDTSNHSFSLKRTGSTRISNANPDSEEYSNTHWLSSETAPKYRLEPPCPPKHVLLHYSAFRLIWDWTILLLTAYTAVVVPLRLAIIPRPTWVAVSSVSLDPQRLASSWMRPSVPESLAIADAVIDIIFCLDIVLNFHTSFVGAGGEVVAEPPVIRVNYLSGWFTLDLISCLPYEIIKYCWSSENQELHSILDGLRIIRLLRIGRAARRIDQYLEYVSTLLLLMIVCFFLLAHWFACAWYAVGVLDLENKIQYGWIPRYFNDSLRPQNWNAFVHFDMNSSNVNSNYNPDQRTNPTWARKTQLAWGNPTLDQISQSSVNKHFESNEQTLRDTFQKPVPLQNSVDKWSAYLTALYFSLSLLTTIGFGNVAAFTEAEKMLSICCMLIGALVYATIFGNVTTIVQQMYSTRARYNEIMKGVKDFLRIHDVPQELGERVIDYITSSWSVNKGIDTAKVLNYCPKDMQADISVHLNRCVFNSHSAFRLASDGCRRSLAVNFQTLHTAPGDLIFHQGESVDQLCFIASGSLEVLQDDEVIAILGKGDVFGNPSWRNTVSVPSAASVRALTYCTLHTIRLERLRAVLQFYHAFSNSFTRNLELTHNLCNRVIFRKLADVKREMELSMRRNKDPPLSSLPAGHPVRKLISRLRRPSQVGDFPLRQGLSTILSGDSSFDGSELDNSSVSASTLAEPTRSRQTSVVTSIPAKPGTKSSLTESYTLPNSRVSSPGTTSPERKISNSPTILNPLESNSQSLNVDKETSGVVDHVAASPANPARKWARLISKATQPKLQNLSEESTEHSCNASNTAARSVVIDKPGTNPTNAVDACNTNGPGTFKKSAENTTRSINVNPITMDYNMFKEILRPLEKYMTDMHEDLKQQLTQVIQRIDKLEGQLVTIVQQIPQPAAPMETTLTVKPAEAEHDIVTVHRPRVRLSGISKRRNEFEL</sequence>
<feature type="transmembrane region" description="Helical" evidence="17">
    <location>
        <begin position="531"/>
        <end position="560"/>
    </location>
</feature>
<comment type="catalytic activity">
    <reaction evidence="15">
        <text>K(+)(in) = K(+)(out)</text>
        <dbReference type="Rhea" id="RHEA:29463"/>
        <dbReference type="ChEBI" id="CHEBI:29103"/>
    </reaction>
</comment>
<dbReference type="SUPFAM" id="SSF51206">
    <property type="entry name" value="cAMP-binding domain-like"/>
    <property type="match status" value="1"/>
</dbReference>
<keyword evidence="13" id="KW-0325">Glycoprotein</keyword>
<dbReference type="InterPro" id="IPR050818">
    <property type="entry name" value="KCNH_animal-type"/>
</dbReference>
<evidence type="ECO:0000256" key="10">
    <source>
        <dbReference type="ARBA" id="ARBA00022989"/>
    </source>
</evidence>
<dbReference type="PRINTS" id="PR01464">
    <property type="entry name" value="EAGCHANNEL"/>
</dbReference>
<protein>
    <submittedName>
        <fullName evidence="20">Potassium voltage-gated channel protein eag</fullName>
    </submittedName>
</protein>
<feature type="region of interest" description="Disordered" evidence="16">
    <location>
        <begin position="983"/>
        <end position="1062"/>
    </location>
</feature>
<keyword evidence="8" id="KW-0851">Voltage-gated channel</keyword>
<keyword evidence="9" id="KW-0630">Potassium</keyword>
<name>A0A4E0RYT5_FASHE</name>
<evidence type="ECO:0000256" key="11">
    <source>
        <dbReference type="ARBA" id="ARBA00023065"/>
    </source>
</evidence>
<keyword evidence="2" id="KW-0813">Transport</keyword>
<feature type="region of interest" description="Disordered" evidence="16">
    <location>
        <begin position="325"/>
        <end position="349"/>
    </location>
</feature>
<dbReference type="InterPro" id="IPR001610">
    <property type="entry name" value="PAC"/>
</dbReference>